<proteinExistence type="predicted"/>
<dbReference type="EMBL" id="CCYD01002664">
    <property type="protein sequence ID" value="CEG47584.1"/>
    <property type="molecule type" value="Genomic_DNA"/>
</dbReference>
<evidence type="ECO:0000313" key="2">
    <source>
        <dbReference type="EMBL" id="CEG47584.1"/>
    </source>
</evidence>
<sequence>MGSIAEWLKGFMAKIKTLFRRNKSEPGPAPSTVVISEMHPSAKSSDGIKGITKPKATEIVKPTATEKKAEGVDEGSPLMTRTRTAGEETHLKNPKTEPEPSPREPGVIETPEIPSSAPSFNQPKYTFQGTNEGIRRLEEGHVTMSNNHIPFPENLRPVEDSDPHLPNTPEYFAQVQKHLDSESGFSMNGIHFMGYRDRHPDVQPKLFRRI</sequence>
<evidence type="ECO:0000313" key="3">
    <source>
        <dbReference type="Proteomes" id="UP000054928"/>
    </source>
</evidence>
<organism evidence="2 3">
    <name type="scientific">Plasmopara halstedii</name>
    <name type="common">Downy mildew of sunflower</name>
    <dbReference type="NCBI Taxonomy" id="4781"/>
    <lineage>
        <taxon>Eukaryota</taxon>
        <taxon>Sar</taxon>
        <taxon>Stramenopiles</taxon>
        <taxon>Oomycota</taxon>
        <taxon>Peronosporomycetes</taxon>
        <taxon>Peronosporales</taxon>
        <taxon>Peronosporaceae</taxon>
        <taxon>Plasmopara</taxon>
    </lineage>
</organism>
<dbReference type="Proteomes" id="UP000054928">
    <property type="component" value="Unassembled WGS sequence"/>
</dbReference>
<dbReference type="RefSeq" id="XP_024583953.1">
    <property type="nucleotide sequence ID" value="XM_024718567.1"/>
</dbReference>
<dbReference type="AlphaFoldDB" id="A0A0P1B1B7"/>
<feature type="compositionally biased region" description="Basic and acidic residues" evidence="1">
    <location>
        <begin position="84"/>
        <end position="102"/>
    </location>
</feature>
<keyword evidence="3" id="KW-1185">Reference proteome</keyword>
<feature type="region of interest" description="Disordered" evidence="1">
    <location>
        <begin position="21"/>
        <end position="106"/>
    </location>
</feature>
<accession>A0A0P1B1B7</accession>
<reference evidence="3" key="1">
    <citation type="submission" date="2014-09" db="EMBL/GenBank/DDBJ databases">
        <authorList>
            <person name="Sharma Rahul"/>
            <person name="Thines Marco"/>
        </authorList>
    </citation>
    <scope>NUCLEOTIDE SEQUENCE [LARGE SCALE GENOMIC DNA]</scope>
</reference>
<dbReference type="GeneID" id="36399790"/>
<name>A0A0P1B1B7_PLAHL</name>
<protein>
    <submittedName>
        <fullName evidence="2">Uncharacterized protein</fullName>
    </submittedName>
</protein>
<evidence type="ECO:0000256" key="1">
    <source>
        <dbReference type="SAM" id="MobiDB-lite"/>
    </source>
</evidence>